<dbReference type="Pfam" id="PF18912">
    <property type="entry name" value="DZR_2"/>
    <property type="match status" value="1"/>
</dbReference>
<evidence type="ECO:0000313" key="4">
    <source>
        <dbReference type="EMBL" id="RTR25815.1"/>
    </source>
</evidence>
<name>A0A3S0KFX1_9DEIO</name>
<organism evidence="4 5">
    <name type="scientific">Deinococcus radiophilus</name>
    <dbReference type="NCBI Taxonomy" id="32062"/>
    <lineage>
        <taxon>Bacteria</taxon>
        <taxon>Thermotogati</taxon>
        <taxon>Deinococcota</taxon>
        <taxon>Deinococci</taxon>
        <taxon>Deinococcales</taxon>
        <taxon>Deinococcaceae</taxon>
        <taxon>Deinococcus</taxon>
    </lineage>
</organism>
<keyword evidence="5" id="KW-1185">Reference proteome</keyword>
<dbReference type="InterPro" id="IPR000836">
    <property type="entry name" value="PRTase_dom"/>
</dbReference>
<dbReference type="PANTHER" id="PTHR47505">
    <property type="entry name" value="DNA UTILIZATION PROTEIN YHGH"/>
    <property type="match status" value="1"/>
</dbReference>
<dbReference type="Pfam" id="PF00156">
    <property type="entry name" value="Pribosyltran"/>
    <property type="match status" value="1"/>
</dbReference>
<evidence type="ECO:0000256" key="1">
    <source>
        <dbReference type="ARBA" id="ARBA00008007"/>
    </source>
</evidence>
<protein>
    <submittedName>
        <fullName evidence="4">ComF family protein</fullName>
    </submittedName>
</protein>
<comment type="caution">
    <text evidence="4">The sequence shown here is derived from an EMBL/GenBank/DDBJ whole genome shotgun (WGS) entry which is preliminary data.</text>
</comment>
<dbReference type="InterPro" id="IPR051910">
    <property type="entry name" value="ComF/GntX_DNA_util-trans"/>
</dbReference>
<evidence type="ECO:0000259" key="2">
    <source>
        <dbReference type="Pfam" id="PF00156"/>
    </source>
</evidence>
<dbReference type="Gene3D" id="3.40.50.2020">
    <property type="match status" value="1"/>
</dbReference>
<feature type="domain" description="Phosphoribosyltransferase" evidence="2">
    <location>
        <begin position="122"/>
        <end position="211"/>
    </location>
</feature>
<dbReference type="SUPFAM" id="SSF53271">
    <property type="entry name" value="PRTase-like"/>
    <property type="match status" value="1"/>
</dbReference>
<evidence type="ECO:0000313" key="5">
    <source>
        <dbReference type="Proteomes" id="UP000277766"/>
    </source>
</evidence>
<dbReference type="AlphaFoldDB" id="A0A3S0KFX1"/>
<comment type="similarity">
    <text evidence="1">Belongs to the ComF/GntX family.</text>
</comment>
<dbReference type="RefSeq" id="WP_126352529.1">
    <property type="nucleotide sequence ID" value="NZ_CP086380.1"/>
</dbReference>
<gene>
    <name evidence="4" type="ORF">EJ104_09690</name>
</gene>
<dbReference type="InterPro" id="IPR044005">
    <property type="entry name" value="DZR_2"/>
</dbReference>
<evidence type="ECO:0000259" key="3">
    <source>
        <dbReference type="Pfam" id="PF18912"/>
    </source>
</evidence>
<dbReference type="CDD" id="cd06223">
    <property type="entry name" value="PRTases_typeI"/>
    <property type="match status" value="1"/>
</dbReference>
<reference evidence="4 5" key="1">
    <citation type="submission" date="2018-12" db="EMBL/GenBank/DDBJ databases">
        <title>Deinococcus radiophilus ATCC 27603 genome sequencing and assembly.</title>
        <authorList>
            <person name="Maclea K.S."/>
            <person name="Maynard C.R."/>
        </authorList>
    </citation>
    <scope>NUCLEOTIDE SEQUENCE [LARGE SCALE GENOMIC DNA]</scope>
    <source>
        <strain evidence="4 5">ATCC 27603</strain>
    </source>
</reference>
<accession>A0A3S0KFX1</accession>
<dbReference type="InterPro" id="IPR029057">
    <property type="entry name" value="PRTase-like"/>
</dbReference>
<dbReference type="Proteomes" id="UP000277766">
    <property type="component" value="Unassembled WGS sequence"/>
</dbReference>
<dbReference type="OrthoDB" id="9779910at2"/>
<sequence>MALREQLGALLRLALPRACPGCGAQLGSEAGLCIRCRSQLRPHTERYSLLSPGPVPHLVSLGRYQGPVRRTVRALKYGQAREVAEVLGTALASAIPNAWQIVGVVPVPLHPLRERERGFNQAALLAEAIADTLQVPYAPQALQRVRRTQQQAKLSGDQRRQNVSGAFVADASQLSEGAVLLVDDVLTTGSTLLACRDALRAQGVEDFYYAVAAH</sequence>
<dbReference type="EMBL" id="RXPE01000021">
    <property type="protein sequence ID" value="RTR25815.1"/>
    <property type="molecule type" value="Genomic_DNA"/>
</dbReference>
<dbReference type="PANTHER" id="PTHR47505:SF1">
    <property type="entry name" value="DNA UTILIZATION PROTEIN YHGH"/>
    <property type="match status" value="1"/>
</dbReference>
<proteinExistence type="inferred from homology"/>
<feature type="domain" description="Double zinc ribbon" evidence="3">
    <location>
        <begin position="10"/>
        <end position="45"/>
    </location>
</feature>